<evidence type="ECO:0000256" key="1">
    <source>
        <dbReference type="SAM" id="Phobius"/>
    </source>
</evidence>
<dbReference type="PANTHER" id="PTHR11161">
    <property type="entry name" value="O-ACYLTRANSFERASE"/>
    <property type="match status" value="1"/>
</dbReference>
<reference evidence="3" key="1">
    <citation type="submission" date="2020-11" db="EMBL/GenBank/DDBJ databases">
        <authorList>
            <person name="Tran Van P."/>
        </authorList>
    </citation>
    <scope>NUCLEOTIDE SEQUENCE</scope>
</reference>
<organism evidence="3">
    <name type="scientific">Timema genevievae</name>
    <name type="common">Walking stick</name>
    <dbReference type="NCBI Taxonomy" id="629358"/>
    <lineage>
        <taxon>Eukaryota</taxon>
        <taxon>Metazoa</taxon>
        <taxon>Ecdysozoa</taxon>
        <taxon>Arthropoda</taxon>
        <taxon>Hexapoda</taxon>
        <taxon>Insecta</taxon>
        <taxon>Pterygota</taxon>
        <taxon>Neoptera</taxon>
        <taxon>Polyneoptera</taxon>
        <taxon>Phasmatodea</taxon>
        <taxon>Timematodea</taxon>
        <taxon>Timematoidea</taxon>
        <taxon>Timematidae</taxon>
        <taxon>Timema</taxon>
    </lineage>
</organism>
<dbReference type="PANTHER" id="PTHR11161:SF4">
    <property type="entry name" value="DROP DEAD"/>
    <property type="match status" value="1"/>
</dbReference>
<feature type="transmembrane region" description="Helical" evidence="1">
    <location>
        <begin position="84"/>
        <end position="106"/>
    </location>
</feature>
<dbReference type="PROSITE" id="PS51257">
    <property type="entry name" value="PROKAR_LIPOPROTEIN"/>
    <property type="match status" value="1"/>
</dbReference>
<gene>
    <name evidence="3" type="ORF">TGEB3V08_LOCUS984</name>
</gene>
<protein>
    <submittedName>
        <fullName evidence="3">Uncharacterized protein</fullName>
    </submittedName>
</protein>
<accession>A0A7R9PH69</accession>
<dbReference type="AlphaFoldDB" id="A0A7R9PH69"/>
<dbReference type="InterPro" id="IPR052728">
    <property type="entry name" value="O2_lipid_transport_reg"/>
</dbReference>
<keyword evidence="2" id="KW-0732">Signal</keyword>
<keyword evidence="1" id="KW-1133">Transmembrane helix</keyword>
<name>A0A7R9PH69_TIMGE</name>
<evidence type="ECO:0000313" key="3">
    <source>
        <dbReference type="EMBL" id="CAD7586677.1"/>
    </source>
</evidence>
<proteinExistence type="predicted"/>
<keyword evidence="1" id="KW-0812">Transmembrane</keyword>
<feature type="signal peptide" evidence="2">
    <location>
        <begin position="1"/>
        <end position="29"/>
    </location>
</feature>
<sequence length="176" mass="19951">MGAGKTAELCKRVWSCVVVFCCFVQSCSVQCAPAQFKACNQESSTHDHTKMFCSVVSCSVRCASGLSGLLSRGVVGDLLRWKGFIVFTRMAYAVYLTQFPIFFYNVGTTRHSHYYRPYMLFEMGEVTCILIAAVGMTLLFDLPAQEIKKTFWRRQTKHVDVSSDESNLYRKWSSRG</sequence>
<evidence type="ECO:0000256" key="2">
    <source>
        <dbReference type="SAM" id="SignalP"/>
    </source>
</evidence>
<keyword evidence="1" id="KW-0472">Membrane</keyword>
<feature type="transmembrane region" description="Helical" evidence="1">
    <location>
        <begin position="118"/>
        <end position="140"/>
    </location>
</feature>
<dbReference type="EMBL" id="OE839307">
    <property type="protein sequence ID" value="CAD7586677.1"/>
    <property type="molecule type" value="Genomic_DNA"/>
</dbReference>
<feature type="chain" id="PRO_5031026437" evidence="2">
    <location>
        <begin position="30"/>
        <end position="176"/>
    </location>
</feature>